<dbReference type="SUPFAM" id="SSF109604">
    <property type="entry name" value="HD-domain/PDEase-like"/>
    <property type="match status" value="1"/>
</dbReference>
<protein>
    <submittedName>
        <fullName evidence="1">Uncharacterized protein</fullName>
    </submittedName>
</protein>
<reference evidence="1" key="1">
    <citation type="submission" date="2019-11" db="EMBL/GenBank/DDBJ databases">
        <authorList>
            <person name="Feng L."/>
        </authorList>
    </citation>
    <scope>NUCLEOTIDE SEQUENCE</scope>
    <source>
        <strain evidence="1">PagglomeransLFYP105</strain>
    </source>
</reference>
<dbReference type="EMBL" id="CACRUS010000003">
    <property type="protein sequence ID" value="VYT78651.1"/>
    <property type="molecule type" value="Genomic_DNA"/>
</dbReference>
<accession>A0A6N2ZH94</accession>
<evidence type="ECO:0000313" key="1">
    <source>
        <dbReference type="EMBL" id="VYT78651.1"/>
    </source>
</evidence>
<proteinExistence type="predicted"/>
<sequence>MMQLKPIARTSLPPLKALLPDYRRIEEQVEQLIRAKFSITPDMSAVVKYADLVMLATERRDLDIDDGSLWPCLEGIPASDIIQIVPLRPGQAYGLFINRFNELTESRACLA</sequence>
<dbReference type="Gene3D" id="1.10.3210.10">
    <property type="entry name" value="Hypothetical protein af1432"/>
    <property type="match status" value="1"/>
</dbReference>
<gene>
    <name evidence="1" type="ORF">PALFYP105_02487</name>
</gene>
<dbReference type="AlphaFoldDB" id="A0A6N2ZH94"/>
<name>A0A6N2ZH94_ENTAG</name>
<organism evidence="1">
    <name type="scientific">Enterobacter agglomerans</name>
    <name type="common">Erwinia herbicola</name>
    <name type="synonym">Pantoea agglomerans</name>
    <dbReference type="NCBI Taxonomy" id="549"/>
    <lineage>
        <taxon>Bacteria</taxon>
        <taxon>Pseudomonadati</taxon>
        <taxon>Pseudomonadota</taxon>
        <taxon>Gammaproteobacteria</taxon>
        <taxon>Enterobacterales</taxon>
        <taxon>Erwiniaceae</taxon>
        <taxon>Pantoea</taxon>
        <taxon>Pantoea agglomerans group</taxon>
    </lineage>
</organism>